<evidence type="ECO:0000256" key="1">
    <source>
        <dbReference type="SAM" id="Phobius"/>
    </source>
</evidence>
<sequence length="183" mass="19437">MGVVASARTMGTLSILAGTTGALPVLLGHTQGMSGAAITTSALLLFGLPFAWFAGPRRTWYRERLEAATPTPPGAVVVSRKDEYRRVTEPLTKGVIVVLVVELFVAFMTGVPIGLALSGIGAGLLSQAHWLARQERKRSVRIVCPLSPGRVAADDPHLSVYRAVPFFTDSGHAPADQPESRAH</sequence>
<protein>
    <recommendedName>
        <fullName evidence="3">MFS transporter</fullName>
    </recommendedName>
</protein>
<feature type="transmembrane region" description="Helical" evidence="1">
    <location>
        <begin position="38"/>
        <end position="55"/>
    </location>
</feature>
<evidence type="ECO:0008006" key="3">
    <source>
        <dbReference type="Google" id="ProtNLM"/>
    </source>
</evidence>
<feature type="transmembrane region" description="Helical" evidence="1">
    <location>
        <begin position="90"/>
        <end position="107"/>
    </location>
</feature>
<proteinExistence type="predicted"/>
<keyword evidence="1" id="KW-1133">Transmembrane helix</keyword>
<dbReference type="AlphaFoldDB" id="A0AAU3HVM3"/>
<gene>
    <name evidence="2" type="ORF">OG699_09125</name>
</gene>
<dbReference type="EMBL" id="CP109546">
    <property type="protein sequence ID" value="WTZ08136.1"/>
    <property type="molecule type" value="Genomic_DNA"/>
</dbReference>
<reference evidence="2" key="1">
    <citation type="submission" date="2022-10" db="EMBL/GenBank/DDBJ databases">
        <title>The complete genomes of actinobacterial strains from the NBC collection.</title>
        <authorList>
            <person name="Joergensen T.S."/>
            <person name="Alvarez Arevalo M."/>
            <person name="Sterndorff E.B."/>
            <person name="Faurdal D."/>
            <person name="Vuksanovic O."/>
            <person name="Mourched A.-S."/>
            <person name="Charusanti P."/>
            <person name="Shaw S."/>
            <person name="Blin K."/>
            <person name="Weber T."/>
        </authorList>
    </citation>
    <scope>NUCLEOTIDE SEQUENCE</scope>
    <source>
        <strain evidence="2">NBC_01393</strain>
    </source>
</reference>
<keyword evidence="1" id="KW-0472">Membrane</keyword>
<evidence type="ECO:0000313" key="2">
    <source>
        <dbReference type="EMBL" id="WTZ08136.1"/>
    </source>
</evidence>
<accession>A0AAU3HVM3</accession>
<keyword evidence="1" id="KW-0812">Transmembrane</keyword>
<name>A0AAU3HVM3_9ACTN</name>
<organism evidence="2">
    <name type="scientific">Streptomyces sp. NBC_01393</name>
    <dbReference type="NCBI Taxonomy" id="2903851"/>
    <lineage>
        <taxon>Bacteria</taxon>
        <taxon>Bacillati</taxon>
        <taxon>Actinomycetota</taxon>
        <taxon>Actinomycetes</taxon>
        <taxon>Kitasatosporales</taxon>
        <taxon>Streptomycetaceae</taxon>
        <taxon>Streptomyces</taxon>
    </lineage>
</organism>